<dbReference type="Proteomes" id="UP000011651">
    <property type="component" value="Unassembled WGS sequence"/>
</dbReference>
<gene>
    <name evidence="4" type="ORF">HALTITAN_2121</name>
</gene>
<dbReference type="AlphaFoldDB" id="L9U808"/>
<comment type="similarity">
    <text evidence="1">Belongs to the 'GDXG' lipolytic enzyme family.</text>
</comment>
<dbReference type="InterPro" id="IPR013094">
    <property type="entry name" value="AB_hydrolase_3"/>
</dbReference>
<reference evidence="4 5" key="1">
    <citation type="journal article" date="2013" name="Genome Announc.">
        <title>Draft Genome of the Marine Gammaproteobacterium Halomonas titanicae.</title>
        <authorList>
            <person name="Sanchez-Porro C."/>
            <person name="de la Haba R.R."/>
            <person name="Cruz-Hernandez N."/>
            <person name="Gonzalez J.M."/>
            <person name="Reyes-Guirao C."/>
            <person name="Navarro-Sampedro L."/>
            <person name="Carballo M."/>
            <person name="Ventosa A."/>
        </authorList>
    </citation>
    <scope>NUCLEOTIDE SEQUENCE [LARGE SCALE GENOMIC DNA]</scope>
    <source>
        <strain evidence="4 5">BH1</strain>
    </source>
</reference>
<dbReference type="InterPro" id="IPR002168">
    <property type="entry name" value="Lipase_GDXG_HIS_AS"/>
</dbReference>
<name>L9U808_9GAMM</name>
<sequence length="291" mass="31360">MAGACQPHHWHSALRITVAMNVDDFIQRFSAGLAKMQELPLLQARRAYVELCQTFAPPDPTGMRIENSALGGVSVRRFIPQQRTPGCVLFIHGGGFTIGSTESHHGPAASLAQALAREVVSVNYRLAPEVAYPAMLADCRTVLEAVQPVALVGDSAGGRLAIDLAHQRNEAPPLGLIYPTVGALSLECLGEGAPLLSRDDVLGIRQQCPDIIATQRDRRPPAASIEMLTVERDPLTLPIEAAIANWCEEGASVGYLCAPNMVHASLHAHALLPDMSAAWQDFCQKLKQRLN</sequence>
<keyword evidence="2 4" id="KW-0378">Hydrolase</keyword>
<accession>L9U808</accession>
<dbReference type="PANTHER" id="PTHR23024:SF24">
    <property type="entry name" value="ALPHA_BETA HYDROLASE FOLD-3 DOMAIN-CONTAINING PROTEIN"/>
    <property type="match status" value="1"/>
</dbReference>
<feature type="domain" description="Alpha/beta hydrolase fold-3" evidence="3">
    <location>
        <begin position="88"/>
        <end position="264"/>
    </location>
</feature>
<proteinExistence type="inferred from homology"/>
<evidence type="ECO:0000313" key="5">
    <source>
        <dbReference type="Proteomes" id="UP000011651"/>
    </source>
</evidence>
<evidence type="ECO:0000256" key="1">
    <source>
        <dbReference type="ARBA" id="ARBA00010515"/>
    </source>
</evidence>
<evidence type="ECO:0000259" key="3">
    <source>
        <dbReference type="Pfam" id="PF07859"/>
    </source>
</evidence>
<protein>
    <submittedName>
        <fullName evidence="4">Alpha/beta hydrolase fold-3</fullName>
    </submittedName>
</protein>
<evidence type="ECO:0000256" key="2">
    <source>
        <dbReference type="ARBA" id="ARBA00022801"/>
    </source>
</evidence>
<dbReference type="Gene3D" id="3.40.50.1820">
    <property type="entry name" value="alpha/beta hydrolase"/>
    <property type="match status" value="1"/>
</dbReference>
<dbReference type="Pfam" id="PF07859">
    <property type="entry name" value="Abhydrolase_3"/>
    <property type="match status" value="1"/>
</dbReference>
<dbReference type="EMBL" id="AOPO01000009">
    <property type="protein sequence ID" value="ELY21010.1"/>
    <property type="molecule type" value="Genomic_DNA"/>
</dbReference>
<dbReference type="InterPro" id="IPR050466">
    <property type="entry name" value="Carboxylest/Gibb_receptor"/>
</dbReference>
<dbReference type="PROSITE" id="PS01173">
    <property type="entry name" value="LIPASE_GDXG_HIS"/>
    <property type="match status" value="1"/>
</dbReference>
<dbReference type="PANTHER" id="PTHR23024">
    <property type="entry name" value="ARYLACETAMIDE DEACETYLASE"/>
    <property type="match status" value="1"/>
</dbReference>
<dbReference type="PATRIC" id="fig|1204738.3.peg.3191"/>
<comment type="caution">
    <text evidence="4">The sequence shown here is derived from an EMBL/GenBank/DDBJ whole genome shotgun (WGS) entry which is preliminary data.</text>
</comment>
<dbReference type="SUPFAM" id="SSF53474">
    <property type="entry name" value="alpha/beta-Hydrolases"/>
    <property type="match status" value="1"/>
</dbReference>
<organism evidence="4 5">
    <name type="scientific">Vreelandella titanicae BH1</name>
    <dbReference type="NCBI Taxonomy" id="1204738"/>
    <lineage>
        <taxon>Bacteria</taxon>
        <taxon>Pseudomonadati</taxon>
        <taxon>Pseudomonadota</taxon>
        <taxon>Gammaproteobacteria</taxon>
        <taxon>Oceanospirillales</taxon>
        <taxon>Halomonadaceae</taxon>
        <taxon>Vreelandella</taxon>
    </lineage>
</organism>
<dbReference type="InterPro" id="IPR029058">
    <property type="entry name" value="AB_hydrolase_fold"/>
</dbReference>
<evidence type="ECO:0000313" key="4">
    <source>
        <dbReference type="EMBL" id="ELY21010.1"/>
    </source>
</evidence>
<dbReference type="GO" id="GO:0016787">
    <property type="term" value="F:hydrolase activity"/>
    <property type="evidence" value="ECO:0007669"/>
    <property type="project" value="UniProtKB-KW"/>
</dbReference>